<dbReference type="Proteomes" id="UP000054097">
    <property type="component" value="Unassembled WGS sequence"/>
</dbReference>
<evidence type="ECO:0000313" key="1">
    <source>
        <dbReference type="EMBL" id="KIM33188.1"/>
    </source>
</evidence>
<dbReference type="EMBL" id="KN824278">
    <property type="protein sequence ID" value="KIM33188.1"/>
    <property type="molecule type" value="Genomic_DNA"/>
</dbReference>
<feature type="non-terminal residue" evidence="1">
    <location>
        <position position="1"/>
    </location>
</feature>
<dbReference type="SUPFAM" id="SSF140860">
    <property type="entry name" value="Pseudo ankyrin repeat-like"/>
    <property type="match status" value="1"/>
</dbReference>
<sequence>PLAHQLPLELVSQIMDHIGDWELSKSLGLTTSLKVPLAWGRATRLDLAILSLDMTKVKHTPGPFYMCSAKAAIRFSAVQIIDYLFLKHRHCFDKTLGQILPANASLEGSIPVLRWWRDNYAHIKPAGPAALDYASLNGHIAVLDWWLRESGLPLQYSEAALENASARGHLAVLHWWKSSGLPLKIGRVMELASGAGHLAVLEFWHRSGLEFKYDKVPLQHASVSGRVDALEWWANSGLQMIYDSDVLVGATRHNKPQTLEWWSRSGFPVQYRPCDIEEALEEATGGGAAVRKWWEKKGVDFGANYAEWTKYQSL</sequence>
<accession>A0A0C2X505</accession>
<dbReference type="STRING" id="933852.A0A0C2X505"/>
<dbReference type="PANTHER" id="PTHR46586">
    <property type="entry name" value="ANKYRIN REPEAT-CONTAINING PROTEIN"/>
    <property type="match status" value="1"/>
</dbReference>
<dbReference type="PANTHER" id="PTHR46586:SF3">
    <property type="entry name" value="ANKYRIN REPEAT-CONTAINING PROTEIN"/>
    <property type="match status" value="1"/>
</dbReference>
<name>A0A0C2X505_SERVB</name>
<keyword evidence="2" id="KW-1185">Reference proteome</keyword>
<dbReference type="HOGENOM" id="CLU_042810_0_0_1"/>
<reference evidence="2" key="2">
    <citation type="submission" date="2015-01" db="EMBL/GenBank/DDBJ databases">
        <title>Evolutionary Origins and Diversification of the Mycorrhizal Mutualists.</title>
        <authorList>
            <consortium name="DOE Joint Genome Institute"/>
            <consortium name="Mycorrhizal Genomics Consortium"/>
            <person name="Kohler A."/>
            <person name="Kuo A."/>
            <person name="Nagy L.G."/>
            <person name="Floudas D."/>
            <person name="Copeland A."/>
            <person name="Barry K.W."/>
            <person name="Cichocki N."/>
            <person name="Veneault-Fourrey C."/>
            <person name="LaButti K."/>
            <person name="Lindquist E.A."/>
            <person name="Lipzen A."/>
            <person name="Lundell T."/>
            <person name="Morin E."/>
            <person name="Murat C."/>
            <person name="Riley R."/>
            <person name="Ohm R."/>
            <person name="Sun H."/>
            <person name="Tunlid A."/>
            <person name="Henrissat B."/>
            <person name="Grigoriev I.V."/>
            <person name="Hibbett D.S."/>
            <person name="Martin F."/>
        </authorList>
    </citation>
    <scope>NUCLEOTIDE SEQUENCE [LARGE SCALE GENOMIC DNA]</scope>
    <source>
        <strain evidence="2">MAFF 305830</strain>
    </source>
</reference>
<protein>
    <submittedName>
        <fullName evidence="1">Uncharacterized protein</fullName>
    </submittedName>
</protein>
<dbReference type="OrthoDB" id="70387at2759"/>
<proteinExistence type="predicted"/>
<evidence type="ECO:0000313" key="2">
    <source>
        <dbReference type="Proteomes" id="UP000054097"/>
    </source>
</evidence>
<gene>
    <name evidence="1" type="ORF">M408DRAFT_61155</name>
</gene>
<reference evidence="1 2" key="1">
    <citation type="submission" date="2014-04" db="EMBL/GenBank/DDBJ databases">
        <authorList>
            <consortium name="DOE Joint Genome Institute"/>
            <person name="Kuo A."/>
            <person name="Zuccaro A."/>
            <person name="Kohler A."/>
            <person name="Nagy L.G."/>
            <person name="Floudas D."/>
            <person name="Copeland A."/>
            <person name="Barry K.W."/>
            <person name="Cichocki N."/>
            <person name="Veneault-Fourrey C."/>
            <person name="LaButti K."/>
            <person name="Lindquist E.A."/>
            <person name="Lipzen A."/>
            <person name="Lundell T."/>
            <person name="Morin E."/>
            <person name="Murat C."/>
            <person name="Sun H."/>
            <person name="Tunlid A."/>
            <person name="Henrissat B."/>
            <person name="Grigoriev I.V."/>
            <person name="Hibbett D.S."/>
            <person name="Martin F."/>
            <person name="Nordberg H.P."/>
            <person name="Cantor M.N."/>
            <person name="Hua S.X."/>
        </authorList>
    </citation>
    <scope>NUCLEOTIDE SEQUENCE [LARGE SCALE GENOMIC DNA]</scope>
    <source>
        <strain evidence="1 2">MAFF 305830</strain>
    </source>
</reference>
<organism evidence="1 2">
    <name type="scientific">Serendipita vermifera MAFF 305830</name>
    <dbReference type="NCBI Taxonomy" id="933852"/>
    <lineage>
        <taxon>Eukaryota</taxon>
        <taxon>Fungi</taxon>
        <taxon>Dikarya</taxon>
        <taxon>Basidiomycota</taxon>
        <taxon>Agaricomycotina</taxon>
        <taxon>Agaricomycetes</taxon>
        <taxon>Sebacinales</taxon>
        <taxon>Serendipitaceae</taxon>
        <taxon>Serendipita</taxon>
    </lineage>
</organism>
<dbReference type="AlphaFoldDB" id="A0A0C2X505"/>
<dbReference type="InterPro" id="IPR052050">
    <property type="entry name" value="SecEffector_AnkRepeat"/>
</dbReference>